<evidence type="ECO:0000259" key="7">
    <source>
        <dbReference type="Pfam" id="PF13873"/>
    </source>
</evidence>
<evidence type="ECO:0000313" key="9">
    <source>
        <dbReference type="Proteomes" id="UP000801492"/>
    </source>
</evidence>
<feature type="region of interest" description="Disordered" evidence="6">
    <location>
        <begin position="1"/>
        <end position="22"/>
    </location>
</feature>
<evidence type="ECO:0000256" key="3">
    <source>
        <dbReference type="ARBA" id="ARBA00023015"/>
    </source>
</evidence>
<dbReference type="OrthoDB" id="7543230at2759"/>
<comment type="function">
    <text evidence="5">Involved in transvection phenomena (= synapsis-dependent gene expression), where the synaptic pairing of chromosomes carrying genes with which zeste interacts influences the expression of these genes. Zeste binds to DNA and stimulates transcription from a nearby promoter.</text>
</comment>
<dbReference type="AlphaFoldDB" id="A0A8K0G4U1"/>
<evidence type="ECO:0000256" key="5">
    <source>
        <dbReference type="ARBA" id="ARBA00025466"/>
    </source>
</evidence>
<keyword evidence="4" id="KW-0804">Transcription</keyword>
<feature type="compositionally biased region" description="Basic residues" evidence="6">
    <location>
        <begin position="59"/>
        <end position="69"/>
    </location>
</feature>
<feature type="region of interest" description="Disordered" evidence="6">
    <location>
        <begin position="43"/>
        <end position="90"/>
    </location>
</feature>
<dbReference type="Proteomes" id="UP000801492">
    <property type="component" value="Unassembled WGS sequence"/>
</dbReference>
<gene>
    <name evidence="8" type="ORF">ILUMI_20154</name>
</gene>
<proteinExistence type="predicted"/>
<organism evidence="8 9">
    <name type="scientific">Ignelater luminosus</name>
    <name type="common">Cucubano</name>
    <name type="synonym">Pyrophorus luminosus</name>
    <dbReference type="NCBI Taxonomy" id="2038154"/>
    <lineage>
        <taxon>Eukaryota</taxon>
        <taxon>Metazoa</taxon>
        <taxon>Ecdysozoa</taxon>
        <taxon>Arthropoda</taxon>
        <taxon>Hexapoda</taxon>
        <taxon>Insecta</taxon>
        <taxon>Pterygota</taxon>
        <taxon>Neoptera</taxon>
        <taxon>Endopterygota</taxon>
        <taxon>Coleoptera</taxon>
        <taxon>Polyphaga</taxon>
        <taxon>Elateriformia</taxon>
        <taxon>Elateroidea</taxon>
        <taxon>Elateridae</taxon>
        <taxon>Agrypninae</taxon>
        <taxon>Pyrophorini</taxon>
        <taxon>Ignelater</taxon>
    </lineage>
</organism>
<keyword evidence="3" id="KW-0805">Transcription regulation</keyword>
<keyword evidence="9" id="KW-1185">Reference proteome</keyword>
<comment type="caution">
    <text evidence="8">The sequence shown here is derived from an EMBL/GenBank/DDBJ whole genome shotgun (WGS) entry which is preliminary data.</text>
</comment>
<feature type="domain" description="Myb/SANT-like DNA-binding" evidence="7">
    <location>
        <begin position="280"/>
        <end position="336"/>
    </location>
</feature>
<accession>A0A8K0G4U1</accession>
<dbReference type="Pfam" id="PF13873">
    <property type="entry name" value="Myb_DNA-bind_5"/>
    <property type="match status" value="1"/>
</dbReference>
<comment type="subunit">
    <text evidence="1">Self-associates forming complexes of several hundred monomers.</text>
</comment>
<feature type="compositionally biased region" description="Basic and acidic residues" evidence="6">
    <location>
        <begin position="70"/>
        <end position="90"/>
    </location>
</feature>
<feature type="compositionally biased region" description="Polar residues" evidence="6">
    <location>
        <begin position="7"/>
        <end position="16"/>
    </location>
</feature>
<dbReference type="InterPro" id="IPR028002">
    <property type="entry name" value="Myb_DNA-bind_5"/>
</dbReference>
<evidence type="ECO:0000256" key="6">
    <source>
        <dbReference type="SAM" id="MobiDB-lite"/>
    </source>
</evidence>
<protein>
    <recommendedName>
        <fullName evidence="2">Regulatory protein zeste</fullName>
    </recommendedName>
</protein>
<evidence type="ECO:0000256" key="2">
    <source>
        <dbReference type="ARBA" id="ARBA00016807"/>
    </source>
</evidence>
<sequence length="338" mass="38967">MKISSMGRVNNTTAETQDIESGDKELLYEGSIHELNQLDLHDDRYDYRQYHQPPPSHPHQQRGRGRGRKPPADKTRDKKRSDEFREKKGAETMKLIQKDIEDALFFGFEDMKEAISDTADLIPRPNKALSTSVLFSNLRSTVVALSDARISQQIRKDFYDTSPLPGAIWGGRRIEGMDSDDDDEDGTAHPRRRRRRPVAARGDWPLLLNPDDFMPVNYTIEDLRDDVNRFQDLVNWASRKNLKYTKKNTRIKPAGFTSSTRRGCIKHNMSEAKSRLRNISKQKTILSEYIEANSKLVSGRFSASFTFKDAQLKWEQLVATLNAIPGAQKDWKKWRKVI</sequence>
<evidence type="ECO:0000256" key="1">
    <source>
        <dbReference type="ARBA" id="ARBA00011764"/>
    </source>
</evidence>
<feature type="region of interest" description="Disordered" evidence="6">
    <location>
        <begin position="170"/>
        <end position="196"/>
    </location>
</feature>
<name>A0A8K0G4U1_IGNLU</name>
<reference evidence="8" key="1">
    <citation type="submission" date="2019-08" db="EMBL/GenBank/DDBJ databases">
        <title>The genome of the North American firefly Photinus pyralis.</title>
        <authorList>
            <consortium name="Photinus pyralis genome working group"/>
            <person name="Fallon T.R."/>
            <person name="Sander Lower S.E."/>
            <person name="Weng J.-K."/>
        </authorList>
    </citation>
    <scope>NUCLEOTIDE SEQUENCE</scope>
    <source>
        <strain evidence="8">TRF0915ILg1</strain>
        <tissue evidence="8">Whole body</tissue>
    </source>
</reference>
<evidence type="ECO:0000256" key="4">
    <source>
        <dbReference type="ARBA" id="ARBA00023163"/>
    </source>
</evidence>
<dbReference type="EMBL" id="VTPC01088902">
    <property type="protein sequence ID" value="KAF2886019.1"/>
    <property type="molecule type" value="Genomic_DNA"/>
</dbReference>
<evidence type="ECO:0000313" key="8">
    <source>
        <dbReference type="EMBL" id="KAF2886019.1"/>
    </source>
</evidence>